<evidence type="ECO:0000256" key="6">
    <source>
        <dbReference type="ARBA" id="ARBA00023136"/>
    </source>
</evidence>
<evidence type="ECO:0000256" key="1">
    <source>
        <dbReference type="ARBA" id="ARBA00004571"/>
    </source>
</evidence>
<dbReference type="Pfam" id="PF14905">
    <property type="entry name" value="OMP_b-brl_3"/>
    <property type="match status" value="1"/>
</dbReference>
<dbReference type="EMBL" id="CP051677">
    <property type="protein sequence ID" value="QJD77420.1"/>
    <property type="molecule type" value="Genomic_DNA"/>
</dbReference>
<dbReference type="Gene3D" id="2.40.170.20">
    <property type="entry name" value="TonB-dependent receptor, beta-barrel domain"/>
    <property type="match status" value="1"/>
</dbReference>
<dbReference type="Gene3D" id="2.60.40.1120">
    <property type="entry name" value="Carboxypeptidase-like, regulatory domain"/>
    <property type="match status" value="1"/>
</dbReference>
<comment type="subcellular location">
    <subcellularLocation>
        <location evidence="1">Cell outer membrane</location>
        <topology evidence="1">Multi-pass membrane protein</topology>
    </subcellularLocation>
</comment>
<evidence type="ECO:0000256" key="8">
    <source>
        <dbReference type="SAM" id="MobiDB-lite"/>
    </source>
</evidence>
<dbReference type="GO" id="GO:0044718">
    <property type="term" value="P:siderophore transmembrane transport"/>
    <property type="evidence" value="ECO:0007669"/>
    <property type="project" value="TreeGrafter"/>
</dbReference>
<protein>
    <submittedName>
        <fullName evidence="12">TonB-dependent receptor</fullName>
    </submittedName>
</protein>
<feature type="compositionally biased region" description="Polar residues" evidence="8">
    <location>
        <begin position="280"/>
        <end position="293"/>
    </location>
</feature>
<dbReference type="GO" id="GO:0015344">
    <property type="term" value="F:siderophore uptake transmembrane transporter activity"/>
    <property type="evidence" value="ECO:0007669"/>
    <property type="project" value="TreeGrafter"/>
</dbReference>
<evidence type="ECO:0000256" key="4">
    <source>
        <dbReference type="ARBA" id="ARBA00022692"/>
    </source>
</evidence>
<dbReference type="InterPro" id="IPR036942">
    <property type="entry name" value="Beta-barrel_TonB_sf"/>
</dbReference>
<dbReference type="RefSeq" id="WP_169549363.1">
    <property type="nucleotide sequence ID" value="NZ_CP051677.1"/>
</dbReference>
<organism evidence="12 13">
    <name type="scientific">Spirosoma rhododendri</name>
    <dbReference type="NCBI Taxonomy" id="2728024"/>
    <lineage>
        <taxon>Bacteria</taxon>
        <taxon>Pseudomonadati</taxon>
        <taxon>Bacteroidota</taxon>
        <taxon>Cytophagia</taxon>
        <taxon>Cytophagales</taxon>
        <taxon>Cytophagaceae</taxon>
        <taxon>Spirosoma</taxon>
    </lineage>
</organism>
<keyword evidence="13" id="KW-1185">Reference proteome</keyword>
<feature type="region of interest" description="Disordered" evidence="8">
    <location>
        <begin position="797"/>
        <end position="817"/>
    </location>
</feature>
<evidence type="ECO:0000259" key="11">
    <source>
        <dbReference type="Pfam" id="PF14905"/>
    </source>
</evidence>
<dbReference type="InterPro" id="IPR012910">
    <property type="entry name" value="Plug_dom"/>
</dbReference>
<dbReference type="SUPFAM" id="SSF56935">
    <property type="entry name" value="Porins"/>
    <property type="match status" value="1"/>
</dbReference>
<dbReference type="InterPro" id="IPR008969">
    <property type="entry name" value="CarboxyPept-like_regulatory"/>
</dbReference>
<dbReference type="Pfam" id="PF07715">
    <property type="entry name" value="Plug"/>
    <property type="match status" value="1"/>
</dbReference>
<feature type="region of interest" description="Disordered" evidence="8">
    <location>
        <begin position="280"/>
        <end position="299"/>
    </location>
</feature>
<dbReference type="PANTHER" id="PTHR30069">
    <property type="entry name" value="TONB-DEPENDENT OUTER MEMBRANE RECEPTOR"/>
    <property type="match status" value="1"/>
</dbReference>
<keyword evidence="12" id="KW-0675">Receptor</keyword>
<evidence type="ECO:0000313" key="12">
    <source>
        <dbReference type="EMBL" id="QJD77420.1"/>
    </source>
</evidence>
<feature type="domain" description="Outer membrane protein beta-barrel" evidence="11">
    <location>
        <begin position="383"/>
        <end position="794"/>
    </location>
</feature>
<evidence type="ECO:0000259" key="10">
    <source>
        <dbReference type="Pfam" id="PF07715"/>
    </source>
</evidence>
<evidence type="ECO:0000256" key="9">
    <source>
        <dbReference type="SAM" id="SignalP"/>
    </source>
</evidence>
<proteinExistence type="predicted"/>
<dbReference type="InterPro" id="IPR039426">
    <property type="entry name" value="TonB-dep_rcpt-like"/>
</dbReference>
<gene>
    <name evidence="12" type="ORF">HH216_02545</name>
</gene>
<keyword evidence="2" id="KW-0813">Transport</keyword>
<feature type="signal peptide" evidence="9">
    <location>
        <begin position="1"/>
        <end position="20"/>
    </location>
</feature>
<dbReference type="PANTHER" id="PTHR30069:SF29">
    <property type="entry name" value="HEMOGLOBIN AND HEMOGLOBIN-HAPTOGLOBIN-BINDING PROTEIN 1-RELATED"/>
    <property type="match status" value="1"/>
</dbReference>
<name>A0A7L5DNT8_9BACT</name>
<evidence type="ECO:0000256" key="7">
    <source>
        <dbReference type="ARBA" id="ARBA00023237"/>
    </source>
</evidence>
<accession>A0A7L5DNT8</accession>
<reference evidence="12 13" key="1">
    <citation type="submission" date="2020-04" db="EMBL/GenBank/DDBJ databases">
        <title>Genome sequencing of novel species.</title>
        <authorList>
            <person name="Heo J."/>
            <person name="Kim S.-J."/>
            <person name="Kim J.-S."/>
            <person name="Hong S.-B."/>
            <person name="Kwon S.-W."/>
        </authorList>
    </citation>
    <scope>NUCLEOTIDE SEQUENCE [LARGE SCALE GENOMIC DNA]</scope>
    <source>
        <strain evidence="12 13">CJU-R4</strain>
    </source>
</reference>
<dbReference type="InterPro" id="IPR041700">
    <property type="entry name" value="OMP_b-brl_3"/>
</dbReference>
<evidence type="ECO:0000256" key="3">
    <source>
        <dbReference type="ARBA" id="ARBA00022452"/>
    </source>
</evidence>
<dbReference type="Gene3D" id="2.170.130.10">
    <property type="entry name" value="TonB-dependent receptor, plug domain"/>
    <property type="match status" value="1"/>
</dbReference>
<dbReference type="KEGG" id="srho:HH216_02545"/>
<dbReference type="InterPro" id="IPR037066">
    <property type="entry name" value="Plug_dom_sf"/>
</dbReference>
<keyword evidence="7" id="KW-0998">Cell outer membrane</keyword>
<keyword evidence="4" id="KW-0812">Transmembrane</keyword>
<evidence type="ECO:0000313" key="13">
    <source>
        <dbReference type="Proteomes" id="UP000501128"/>
    </source>
</evidence>
<keyword evidence="6" id="KW-0472">Membrane</keyword>
<dbReference type="Pfam" id="PF13620">
    <property type="entry name" value="CarboxypepD_reg"/>
    <property type="match status" value="1"/>
</dbReference>
<sequence length="817" mass="89257">MKNLFWLFLLSTLFFNTVRAQSGGSTQPGNATLLSGTVIDSTARKPVSFATVALLKSTTITTGTTTDEQGRFSFTDVTPGSYTLTVSFVGYRTTTRPGVTITAGQPTDLGTVSLRADTRTLGEVNVVAQKPLIEDKGDRLVYNAENDLANAGGTAVDVMRKVPMLSVDLDGTLKMRGSSNIKVLVNGKPSAIMARNLADALKQMPANSIKSIEVITSPGAKYDAEGSAGVINIITKKAITGTNGSVNATGGNLNRGLGLNLTVKGKKLGFATQLNSDQYRNISSSSGNRTTLVDGQPAGDLYQRSDRDNISLSGNGTMSIDYDPDSLNRISLSATAWGGNFPNNVNLYTRQTDAQGAVVQEYDRAIRHRNPFGNTEFNLGWTRTFKQPGREFSVLSQYSRTPDNYFYDLSQTTPGSDATTYLERATNYSRNKEYTLQTDYAHPFKLNWHDTTTAKLEVGAKTIRRDIGSDYLIESSLTGREADYAIDPARSNQFTYSQQVTAGYASLKLDTKSKWSLTSGLRLEHTRIMGDFPTTNTSFSNGYTNLIPSVTLAKTMREKHTVKASYTQRISRPLIWYLNPYRDYTDAKNVRTGNPYLSPELTHATELSYSTFNKEGSSFNAALYWRQTNNSIEFLTTVDAQGVGLSGPQNIGRNASYGLNINGVWQASKALSVTVGTDIVYVDLISRALSLRNRGWIGNFNATVSYKLPHDLTLEANGYANTGGVALQSDYSGVFFYGLSAKKEFMTKKASLTLNINNPFTPANILSVNQFSTTFVAQQRLAFVNQSVRLTFSYKFGSTSSGSGKTSRKIANDDSKR</sequence>
<keyword evidence="5 9" id="KW-0732">Signal</keyword>
<dbReference type="Proteomes" id="UP000501128">
    <property type="component" value="Chromosome"/>
</dbReference>
<feature type="domain" description="TonB-dependent receptor plug" evidence="10">
    <location>
        <begin position="144"/>
        <end position="230"/>
    </location>
</feature>
<evidence type="ECO:0000256" key="5">
    <source>
        <dbReference type="ARBA" id="ARBA00022729"/>
    </source>
</evidence>
<keyword evidence="3" id="KW-1134">Transmembrane beta strand</keyword>
<dbReference type="GO" id="GO:0009279">
    <property type="term" value="C:cell outer membrane"/>
    <property type="evidence" value="ECO:0007669"/>
    <property type="project" value="UniProtKB-SubCell"/>
</dbReference>
<dbReference type="SUPFAM" id="SSF49464">
    <property type="entry name" value="Carboxypeptidase regulatory domain-like"/>
    <property type="match status" value="1"/>
</dbReference>
<feature type="chain" id="PRO_5029707430" evidence="9">
    <location>
        <begin position="21"/>
        <end position="817"/>
    </location>
</feature>
<evidence type="ECO:0000256" key="2">
    <source>
        <dbReference type="ARBA" id="ARBA00022448"/>
    </source>
</evidence>
<dbReference type="AlphaFoldDB" id="A0A7L5DNT8"/>